<evidence type="ECO:0000256" key="1">
    <source>
        <dbReference type="SAM" id="MobiDB-lite"/>
    </source>
</evidence>
<dbReference type="Proteomes" id="UP000299084">
    <property type="component" value="Unassembled WGS sequence"/>
</dbReference>
<evidence type="ECO:0000313" key="3">
    <source>
        <dbReference type="Proteomes" id="UP000299084"/>
    </source>
</evidence>
<comment type="caution">
    <text evidence="2">The sequence shown here is derived from an EMBL/GenBank/DDBJ whole genome shotgun (WGS) entry which is preliminary data.</text>
</comment>
<keyword evidence="3" id="KW-1185">Reference proteome</keyword>
<dbReference type="AlphaFoldDB" id="A0A5N4DX04"/>
<feature type="compositionally biased region" description="Basic and acidic residues" evidence="1">
    <location>
        <begin position="30"/>
        <end position="47"/>
    </location>
</feature>
<sequence>MPRKAEGREGPEQGSPCRLRAVLPWARSSDPGHEGQRGFLGEVKRKE</sequence>
<name>A0A5N4DX04_CAMDR</name>
<dbReference type="EMBL" id="JWIN03000008">
    <property type="protein sequence ID" value="KAB1275672.1"/>
    <property type="molecule type" value="Genomic_DNA"/>
</dbReference>
<accession>A0A5N4DX04</accession>
<feature type="region of interest" description="Disordered" evidence="1">
    <location>
        <begin position="25"/>
        <end position="47"/>
    </location>
</feature>
<proteinExistence type="predicted"/>
<protein>
    <submittedName>
        <fullName evidence="2">Uncharacterized protein</fullName>
    </submittedName>
</protein>
<gene>
    <name evidence="2" type="ORF">Cadr_000010036</name>
</gene>
<organism evidence="2 3">
    <name type="scientific">Camelus dromedarius</name>
    <name type="common">Dromedary</name>
    <name type="synonym">Arabian camel</name>
    <dbReference type="NCBI Taxonomy" id="9838"/>
    <lineage>
        <taxon>Eukaryota</taxon>
        <taxon>Metazoa</taxon>
        <taxon>Chordata</taxon>
        <taxon>Craniata</taxon>
        <taxon>Vertebrata</taxon>
        <taxon>Euteleostomi</taxon>
        <taxon>Mammalia</taxon>
        <taxon>Eutheria</taxon>
        <taxon>Laurasiatheria</taxon>
        <taxon>Artiodactyla</taxon>
        <taxon>Tylopoda</taxon>
        <taxon>Camelidae</taxon>
        <taxon>Camelus</taxon>
    </lineage>
</organism>
<evidence type="ECO:0000313" key="2">
    <source>
        <dbReference type="EMBL" id="KAB1275672.1"/>
    </source>
</evidence>
<reference evidence="2 3" key="1">
    <citation type="journal article" date="2019" name="Mol. Ecol. Resour.">
        <title>Improving Illumina assemblies with Hi-C and long reads: an example with the North African dromedary.</title>
        <authorList>
            <person name="Elbers J.P."/>
            <person name="Rogers M.F."/>
            <person name="Perelman P.L."/>
            <person name="Proskuryakova A.A."/>
            <person name="Serdyukova N.A."/>
            <person name="Johnson W.E."/>
            <person name="Horin P."/>
            <person name="Corander J."/>
            <person name="Murphy D."/>
            <person name="Burger P.A."/>
        </authorList>
    </citation>
    <scope>NUCLEOTIDE SEQUENCE [LARGE SCALE GENOMIC DNA]</scope>
    <source>
        <strain evidence="2">Drom800</strain>
        <tissue evidence="2">Blood</tissue>
    </source>
</reference>